<dbReference type="Proteomes" id="UP001234880">
    <property type="component" value="Unassembled WGS sequence"/>
</dbReference>
<keyword evidence="1" id="KW-0067">ATP-binding</keyword>
<dbReference type="PROSITE" id="PS50901">
    <property type="entry name" value="FTSK"/>
    <property type="match status" value="1"/>
</dbReference>
<keyword evidence="6" id="KW-1185">Reference proteome</keyword>
<accession>A0ABT9KMI9</accession>
<feature type="region of interest" description="Disordered" evidence="2">
    <location>
        <begin position="552"/>
        <end position="587"/>
    </location>
</feature>
<proteinExistence type="predicted"/>
<comment type="caution">
    <text evidence="5">The sequence shown here is derived from an EMBL/GenBank/DDBJ whole genome shotgun (WGS) entry which is preliminary data.</text>
</comment>
<gene>
    <name evidence="5" type="ORF">JOF35_001866</name>
</gene>
<evidence type="ECO:0000313" key="5">
    <source>
        <dbReference type="EMBL" id="MDP9609589.1"/>
    </source>
</evidence>
<feature type="compositionally biased region" description="Basic and acidic residues" evidence="2">
    <location>
        <begin position="633"/>
        <end position="643"/>
    </location>
</feature>
<feature type="binding site" evidence="1">
    <location>
        <begin position="274"/>
        <end position="281"/>
    </location>
    <ligand>
        <name>ATP</name>
        <dbReference type="ChEBI" id="CHEBI:30616"/>
    </ligand>
</feature>
<protein>
    <recommendedName>
        <fullName evidence="4">FtsK domain-containing protein</fullName>
    </recommendedName>
</protein>
<feature type="domain" description="FtsK" evidence="4">
    <location>
        <begin position="249"/>
        <end position="464"/>
    </location>
</feature>
<evidence type="ECO:0000256" key="1">
    <source>
        <dbReference type="PROSITE-ProRule" id="PRU00289"/>
    </source>
</evidence>
<keyword evidence="3" id="KW-0812">Transmembrane</keyword>
<feature type="region of interest" description="Disordered" evidence="2">
    <location>
        <begin position="601"/>
        <end position="643"/>
    </location>
</feature>
<sequence length="717" mass="76225">MSSSSKKTSMRVDWRAGHGILSGTVNATAGTLVTTSLAYSAGMPAGWSLAAGAAGAVGTLVAGLRKRLTRATLGFRSACWMAAGTWSSWALSNGGPTTLPAIGTLAVAGITAGTMAVGFAAHEETEQARRTLLMSIGTRRALAAEWIDRIARVCRVEGATIPGIEHWPSGMGYTVEVELPEGGTTRRAIADRADALASDLDLPHGCGLQVMPGVSRRRVLIQVTTKSYRGMELPFPAEELAETVTVNNPAPVALLSDGGRAELDMRQASTIVAGPTGSGKTNWLHTLIARLNQTNDTLVWVIDLNGGSLGLPWLHAWREAQQQGPDAERSRWAGQDIPVPGVDWVASTPAEAARMLKAAVRIAKQRKVTYQQHMRAEDDDKLPVSPEVPEIVIVVDEGAEVAATREARQVMAGISEVIRIARAMAIRAVVSVLRVTQDVLPDPMVRKMASNRVCTGATEDAELGHMFGWRALSAEDSFDGPGSLLIGTEGKQPHKGQGWRITPSVIEAICAQTAHRRPRLDTPSLDAAGADYAERWTLERCGHLWGAQHATAGAPDAEASSSRAAGGPRQWKATAGWDAPRSADHVPTPDAAELEALFQLPAANRDNPPAETADNSSGRGGTDWSDPSTWTAGRERREPEQPDARQAALMLLLAAGREGTGASAIARELADDFGTTRQTVVGWLKAWAETGEAVRIGSGSKARYVHRQHAPESPTED</sequence>
<organism evidence="5 6">
    <name type="scientific">Streptomyces demainii</name>
    <dbReference type="NCBI Taxonomy" id="588122"/>
    <lineage>
        <taxon>Bacteria</taxon>
        <taxon>Bacillati</taxon>
        <taxon>Actinomycetota</taxon>
        <taxon>Actinomycetes</taxon>
        <taxon>Kitasatosporales</taxon>
        <taxon>Streptomycetaceae</taxon>
        <taxon>Streptomyces</taxon>
    </lineage>
</organism>
<feature type="transmembrane region" description="Helical" evidence="3">
    <location>
        <begin position="45"/>
        <end position="64"/>
    </location>
</feature>
<feature type="transmembrane region" description="Helical" evidence="3">
    <location>
        <begin position="101"/>
        <end position="121"/>
    </location>
</feature>
<feature type="transmembrane region" description="Helical" evidence="3">
    <location>
        <begin position="20"/>
        <end position="39"/>
    </location>
</feature>
<dbReference type="InterPro" id="IPR027417">
    <property type="entry name" value="P-loop_NTPase"/>
</dbReference>
<keyword evidence="1" id="KW-0547">Nucleotide-binding</keyword>
<evidence type="ECO:0000256" key="3">
    <source>
        <dbReference type="SAM" id="Phobius"/>
    </source>
</evidence>
<dbReference type="InterPro" id="IPR002543">
    <property type="entry name" value="FtsK_dom"/>
</dbReference>
<keyword evidence="3" id="KW-0472">Membrane</keyword>
<keyword evidence="3" id="KW-1133">Transmembrane helix</keyword>
<dbReference type="SUPFAM" id="SSF52540">
    <property type="entry name" value="P-loop containing nucleoside triphosphate hydrolases"/>
    <property type="match status" value="1"/>
</dbReference>
<evidence type="ECO:0000259" key="4">
    <source>
        <dbReference type="PROSITE" id="PS50901"/>
    </source>
</evidence>
<name>A0ABT9KMI9_9ACTN</name>
<dbReference type="Gene3D" id="3.40.50.300">
    <property type="entry name" value="P-loop containing nucleotide triphosphate hydrolases"/>
    <property type="match status" value="1"/>
</dbReference>
<reference evidence="5 6" key="1">
    <citation type="submission" date="2023-07" db="EMBL/GenBank/DDBJ databases">
        <title>Sequencing the genomes of 1000 actinobacteria strains.</title>
        <authorList>
            <person name="Klenk H.-P."/>
        </authorList>
    </citation>
    <scope>NUCLEOTIDE SEQUENCE [LARGE SCALE GENOMIC DNA]</scope>
    <source>
        <strain evidence="5 6">DSM 41600</strain>
    </source>
</reference>
<dbReference type="RefSeq" id="WP_307110375.1">
    <property type="nucleotide sequence ID" value="NZ_JAURUE010000001.1"/>
</dbReference>
<dbReference type="EMBL" id="JAURUE010000001">
    <property type="protein sequence ID" value="MDP9609589.1"/>
    <property type="molecule type" value="Genomic_DNA"/>
</dbReference>
<evidence type="ECO:0000313" key="6">
    <source>
        <dbReference type="Proteomes" id="UP001234880"/>
    </source>
</evidence>
<evidence type="ECO:0000256" key="2">
    <source>
        <dbReference type="SAM" id="MobiDB-lite"/>
    </source>
</evidence>